<dbReference type="GO" id="GO:0051231">
    <property type="term" value="P:spindle elongation"/>
    <property type="evidence" value="ECO:0007669"/>
    <property type="project" value="TreeGrafter"/>
</dbReference>
<evidence type="ECO:0000256" key="10">
    <source>
        <dbReference type="SAM" id="MobiDB-lite"/>
    </source>
</evidence>
<dbReference type="InterPro" id="IPR027417">
    <property type="entry name" value="P-loop_NTPase"/>
</dbReference>
<keyword evidence="4 8" id="KW-0547">Nucleotide-binding</keyword>
<dbReference type="PRINTS" id="PR00380">
    <property type="entry name" value="KINESINHEAVY"/>
</dbReference>
<evidence type="ECO:0000313" key="12">
    <source>
        <dbReference type="EMBL" id="KWX11246.1"/>
    </source>
</evidence>
<keyword evidence="3" id="KW-0493">Microtubule</keyword>
<evidence type="ECO:0000313" key="13">
    <source>
        <dbReference type="Proteomes" id="UP000070089"/>
    </source>
</evidence>
<feature type="region of interest" description="Disordered" evidence="10">
    <location>
        <begin position="1033"/>
        <end position="1068"/>
    </location>
</feature>
<dbReference type="SMART" id="SM00129">
    <property type="entry name" value="KISc"/>
    <property type="match status" value="1"/>
</dbReference>
<keyword evidence="6 8" id="KW-0505">Motor protein</keyword>
<proteinExistence type="inferred from homology"/>
<evidence type="ECO:0000259" key="11">
    <source>
        <dbReference type="PROSITE" id="PS50067"/>
    </source>
</evidence>
<evidence type="ECO:0000256" key="1">
    <source>
        <dbReference type="ARBA" id="ARBA00004245"/>
    </source>
</evidence>
<dbReference type="InterPro" id="IPR001752">
    <property type="entry name" value="Kinesin_motor_dom"/>
</dbReference>
<dbReference type="GO" id="GO:0008574">
    <property type="term" value="F:plus-end-directed microtubule motor activity"/>
    <property type="evidence" value="ECO:0007669"/>
    <property type="project" value="TreeGrafter"/>
</dbReference>
<keyword evidence="9" id="KW-0175">Coiled coil</keyword>
<dbReference type="VEuPathDB" id="GiardiaDB:QR46_4798"/>
<feature type="binding site" evidence="8">
    <location>
        <begin position="103"/>
        <end position="110"/>
    </location>
    <ligand>
        <name>ATP</name>
        <dbReference type="ChEBI" id="CHEBI:30616"/>
    </ligand>
</feature>
<dbReference type="EMBL" id="JXTI01000229">
    <property type="protein sequence ID" value="KWX11246.1"/>
    <property type="molecule type" value="Genomic_DNA"/>
</dbReference>
<dbReference type="GO" id="GO:0005524">
    <property type="term" value="F:ATP binding"/>
    <property type="evidence" value="ECO:0007669"/>
    <property type="project" value="UniProtKB-UniRule"/>
</dbReference>
<organism evidence="12 13">
    <name type="scientific">Giardia duodenalis assemblage B</name>
    <dbReference type="NCBI Taxonomy" id="1394984"/>
    <lineage>
        <taxon>Eukaryota</taxon>
        <taxon>Metamonada</taxon>
        <taxon>Diplomonadida</taxon>
        <taxon>Hexamitidae</taxon>
        <taxon>Giardiinae</taxon>
        <taxon>Giardia</taxon>
    </lineage>
</organism>
<evidence type="ECO:0000256" key="6">
    <source>
        <dbReference type="ARBA" id="ARBA00023175"/>
    </source>
</evidence>
<name>A0A132NMI6_GIAIN</name>
<dbReference type="PROSITE" id="PS00411">
    <property type="entry name" value="KINESIN_MOTOR_1"/>
    <property type="match status" value="1"/>
</dbReference>
<sequence length="1068" mass="117336">MMTGAGNQVAPNTSGKEVNIAVVVRARPLNTREIAHNSKSAVRINTSANVIEVSQQNRQQAKTYFFDKVFDENTSQECFYKQVVSPVVKDFLDGFNCTLFAYGQTGTGKTYTMIGDQSHFTGDRRVKYVDFSTIPHAGMIPRVSNEIFSMLDSQNADYQVRVSHMEVYCEEIYDLLKDSSDEREALKIFEERSSYGATPKNHRADDPKELRDPTALPSTNLPQPGDKAGGRLVILGLEEVLVKSAGEIMSLLIKSTENRRVAETKMNSSSSRSHSIFTICLIVKETSPSSNNNTDIDVIRISKLNLVDLAGSESAGKSGASGDRQQEASKINKSLLTLGRVINALTETKQHIPYRESKLTRLLQDSLGGRTKTCIIATITTADLALDETTNTLEYMSRAKKIKNLPEVTTKISGKSVLKEYSLEIKRLRELLSAQKDAQGGIFLTVENYDEMNEAARNNKAQITELEARIQQITKEMERVTALLISGEQKVEKLKVALNKTVEKVNELHEEKCRLYEKIVLGRDKEKINAAQLDNLKANGALFMLENVFGLESLRCLIDKSGISSAIVEVEKTVSACKTELLQFSKALAQSLEDHKKNLDGGLEKLLEKLMVPVLKSSAEMLGTSIPGLLETDLLGKLSTEMKNQLIEEAGQVISSLIIDPQARLLQKLTDESVTSLALLDNLSSALDKSSSSTQSLFQDILQQIQTFVEKEMAFLSGLDSFMTDKMHSCTQKLVHSLDEQLQAAHKRILSEFTEDLKSSAQEMRDGLIDQCNTQKNQLDGLVDTTNIWRATDLPAAAERYSDMGRQLTKIRSSVGLSCAGIPSYMESLKNAVPKYNDLLAQSFDKRVADAVAMPIIKSTKQLMQIGETLMDMMDAFAVQLGSVSNTSHATLVERTAQLSHTYIQEEVVDKLLAGAVLDSTIRNSAPAISLLTADLEKEDSSGGSKDATESTFSMVTNMTVCSISDLISRFEASVASAFSTLISSFHLTPVIQPSRPALQTPAVVTPNIRPIPLAQTHTEFVYGVTTPSVSLTKSASNQEPLSVTQGFSKSDNPTPTKAPQDAPSPQK</sequence>
<dbReference type="SUPFAM" id="SSF52540">
    <property type="entry name" value="P-loop containing nucleoside triphosphate hydrolases"/>
    <property type="match status" value="1"/>
</dbReference>
<dbReference type="PANTHER" id="PTHR47970">
    <property type="entry name" value="KINESIN-LIKE PROTEIN KIF11"/>
    <property type="match status" value="1"/>
</dbReference>
<dbReference type="InterPro" id="IPR019821">
    <property type="entry name" value="Kinesin_motor_CS"/>
</dbReference>
<dbReference type="GO" id="GO:0007018">
    <property type="term" value="P:microtubule-based movement"/>
    <property type="evidence" value="ECO:0007669"/>
    <property type="project" value="InterPro"/>
</dbReference>
<protein>
    <submittedName>
        <fullName evidence="12">Kinesin motor domain protein/ Kinesin-5</fullName>
    </submittedName>
</protein>
<dbReference type="GO" id="GO:0090307">
    <property type="term" value="P:mitotic spindle assembly"/>
    <property type="evidence" value="ECO:0007669"/>
    <property type="project" value="TreeGrafter"/>
</dbReference>
<evidence type="ECO:0000256" key="3">
    <source>
        <dbReference type="ARBA" id="ARBA00022701"/>
    </source>
</evidence>
<feature type="coiled-coil region" evidence="9">
    <location>
        <begin position="418"/>
        <end position="511"/>
    </location>
</feature>
<evidence type="ECO:0000256" key="9">
    <source>
        <dbReference type="SAM" id="Coils"/>
    </source>
</evidence>
<dbReference type="InterPro" id="IPR047149">
    <property type="entry name" value="KIF11-like"/>
</dbReference>
<dbReference type="Proteomes" id="UP000070089">
    <property type="component" value="Unassembled WGS sequence"/>
</dbReference>
<evidence type="ECO:0000256" key="8">
    <source>
        <dbReference type="PROSITE-ProRule" id="PRU00283"/>
    </source>
</evidence>
<evidence type="ECO:0000256" key="7">
    <source>
        <dbReference type="ARBA" id="ARBA00023212"/>
    </source>
</evidence>
<dbReference type="GO" id="GO:0008017">
    <property type="term" value="F:microtubule binding"/>
    <property type="evidence" value="ECO:0007669"/>
    <property type="project" value="InterPro"/>
</dbReference>
<dbReference type="Pfam" id="PF00225">
    <property type="entry name" value="Kinesin"/>
    <property type="match status" value="1"/>
</dbReference>
<accession>A0A132NMI6</accession>
<dbReference type="AlphaFoldDB" id="A0A132NMI6"/>
<reference evidence="12 13" key="1">
    <citation type="journal article" date="2015" name="Mol. Biochem. Parasitol.">
        <title>Identification of polymorphic genes for use in assemblage B genotyping assays through comparative genomics of multiple assemblage B Giardia duodenalis isolates.</title>
        <authorList>
            <person name="Wielinga C."/>
            <person name="Thompson R.C."/>
            <person name="Monis P."/>
            <person name="Ryan U."/>
        </authorList>
    </citation>
    <scope>NUCLEOTIDE SEQUENCE [LARGE SCALE GENOMIC DNA]</scope>
    <source>
        <strain evidence="12 13">BAH15c1</strain>
    </source>
</reference>
<gene>
    <name evidence="12" type="ORF">QR46_4798</name>
</gene>
<keyword evidence="7" id="KW-0206">Cytoskeleton</keyword>
<comment type="caution">
    <text evidence="12">The sequence shown here is derived from an EMBL/GenBank/DDBJ whole genome shotgun (WGS) entry which is preliminary data.</text>
</comment>
<evidence type="ECO:0000256" key="5">
    <source>
        <dbReference type="ARBA" id="ARBA00022840"/>
    </source>
</evidence>
<feature type="compositionally biased region" description="Basic and acidic residues" evidence="10">
    <location>
        <begin position="202"/>
        <end position="212"/>
    </location>
</feature>
<comment type="subcellular location">
    <subcellularLocation>
        <location evidence="1">Cytoplasm</location>
        <location evidence="1">Cytoskeleton</location>
    </subcellularLocation>
</comment>
<comment type="similarity">
    <text evidence="8">Belongs to the TRAFAC class myosin-kinesin ATPase superfamily. Kinesin family.</text>
</comment>
<dbReference type="OrthoDB" id="3176171at2759"/>
<keyword evidence="2" id="KW-0963">Cytoplasm</keyword>
<dbReference type="GO" id="GO:0005876">
    <property type="term" value="C:spindle microtubule"/>
    <property type="evidence" value="ECO:0007669"/>
    <property type="project" value="TreeGrafter"/>
</dbReference>
<feature type="domain" description="Kinesin motor" evidence="11">
    <location>
        <begin position="19"/>
        <end position="402"/>
    </location>
</feature>
<dbReference type="PANTHER" id="PTHR47970:SF12">
    <property type="entry name" value="KINESIN FAMILY MEMBER 11"/>
    <property type="match status" value="1"/>
</dbReference>
<feature type="region of interest" description="Disordered" evidence="10">
    <location>
        <begin position="196"/>
        <end position="227"/>
    </location>
</feature>
<dbReference type="GO" id="GO:0072686">
    <property type="term" value="C:mitotic spindle"/>
    <property type="evidence" value="ECO:0007669"/>
    <property type="project" value="TreeGrafter"/>
</dbReference>
<keyword evidence="5 8" id="KW-0067">ATP-binding</keyword>
<dbReference type="Gene3D" id="3.40.850.10">
    <property type="entry name" value="Kinesin motor domain"/>
    <property type="match status" value="1"/>
</dbReference>
<dbReference type="InterPro" id="IPR036961">
    <property type="entry name" value="Kinesin_motor_dom_sf"/>
</dbReference>
<evidence type="ECO:0000256" key="2">
    <source>
        <dbReference type="ARBA" id="ARBA00022490"/>
    </source>
</evidence>
<evidence type="ECO:0000256" key="4">
    <source>
        <dbReference type="ARBA" id="ARBA00022741"/>
    </source>
</evidence>
<dbReference type="PROSITE" id="PS50067">
    <property type="entry name" value="KINESIN_MOTOR_2"/>
    <property type="match status" value="1"/>
</dbReference>